<keyword evidence="3" id="KW-1185">Reference proteome</keyword>
<dbReference type="PROSITE" id="PS51257">
    <property type="entry name" value="PROKAR_LIPOPROTEIN"/>
    <property type="match status" value="1"/>
</dbReference>
<organism evidence="2 3">
    <name type="scientific">Marinobacter daepoensis</name>
    <dbReference type="NCBI Taxonomy" id="262077"/>
    <lineage>
        <taxon>Bacteria</taxon>
        <taxon>Pseudomonadati</taxon>
        <taxon>Pseudomonadota</taxon>
        <taxon>Gammaproteobacteria</taxon>
        <taxon>Pseudomonadales</taxon>
        <taxon>Marinobacteraceae</taxon>
        <taxon>Marinobacter</taxon>
    </lineage>
</organism>
<dbReference type="EMBL" id="JAFKDB010000008">
    <property type="protein sequence ID" value="MBN7769716.1"/>
    <property type="molecule type" value="Genomic_DNA"/>
</dbReference>
<dbReference type="Gene3D" id="3.40.50.10610">
    <property type="entry name" value="ABC-type transport auxiliary lipoprotein component"/>
    <property type="match status" value="1"/>
</dbReference>
<dbReference type="RefSeq" id="WP_206557124.1">
    <property type="nucleotide sequence ID" value="NZ_JAFKDB010000008.1"/>
</dbReference>
<dbReference type="SUPFAM" id="SSF159594">
    <property type="entry name" value="XCC0632-like"/>
    <property type="match status" value="1"/>
</dbReference>
<dbReference type="InterPro" id="IPR005586">
    <property type="entry name" value="ABC_trans_aux"/>
</dbReference>
<comment type="caution">
    <text evidence="2">The sequence shown here is derived from an EMBL/GenBank/DDBJ whole genome shotgun (WGS) entry which is preliminary data.</text>
</comment>
<dbReference type="Proteomes" id="UP000664344">
    <property type="component" value="Unassembled WGS sequence"/>
</dbReference>
<protein>
    <submittedName>
        <fullName evidence="2">Membrane integrity-associated transporter subunit PqiC</fullName>
    </submittedName>
</protein>
<evidence type="ECO:0000259" key="1">
    <source>
        <dbReference type="Pfam" id="PF03886"/>
    </source>
</evidence>
<dbReference type="Pfam" id="PF03886">
    <property type="entry name" value="ABC_trans_aux"/>
    <property type="match status" value="1"/>
</dbReference>
<name>A0ABS3BFR0_9GAMM</name>
<sequence>MKTCYSRWFRTSLLALLVSGCATQPAPERHTYLLRVPQGEASPVSPGRLSLAHVAVPGYLEAQEVMLMVSATEVRPARFHRWAEPPREGLTRYLSNRLANEPVATDYRVDVVVEELLGTESGNVRLRADYSLEDEAGGVVRGYFDRTVVQTSDGYPALVEAHAQLLEQLAEAIAETVPGRTP</sequence>
<feature type="domain" description="ABC-type transport auxiliary lipoprotein component" evidence="1">
    <location>
        <begin position="32"/>
        <end position="174"/>
    </location>
</feature>
<evidence type="ECO:0000313" key="2">
    <source>
        <dbReference type="EMBL" id="MBN7769716.1"/>
    </source>
</evidence>
<proteinExistence type="predicted"/>
<accession>A0ABS3BFR0</accession>
<evidence type="ECO:0000313" key="3">
    <source>
        <dbReference type="Proteomes" id="UP000664344"/>
    </source>
</evidence>
<reference evidence="2 3" key="1">
    <citation type="submission" date="2021-02" db="EMBL/GenBank/DDBJ databases">
        <title>PHA producing bacteria isolated from coastal sediment in Guangdong, Shenzhen.</title>
        <authorList>
            <person name="Zheng W."/>
            <person name="Yu S."/>
            <person name="Huang Y."/>
        </authorList>
    </citation>
    <scope>NUCLEOTIDE SEQUENCE [LARGE SCALE GENOMIC DNA]</scope>
    <source>
        <strain evidence="2 3">TN21-5</strain>
    </source>
</reference>
<gene>
    <name evidence="2" type="ORF">JYP53_07365</name>
</gene>